<dbReference type="STRING" id="128944.AWM75_04295"/>
<organism evidence="4 5">
    <name type="scientific">Aerococcus urinaehominis</name>
    <dbReference type="NCBI Taxonomy" id="128944"/>
    <lineage>
        <taxon>Bacteria</taxon>
        <taxon>Bacillati</taxon>
        <taxon>Bacillota</taxon>
        <taxon>Bacilli</taxon>
        <taxon>Lactobacillales</taxon>
        <taxon>Aerococcaceae</taxon>
        <taxon>Aerococcus</taxon>
    </lineage>
</organism>
<evidence type="ECO:0000313" key="5">
    <source>
        <dbReference type="Proteomes" id="UP000062260"/>
    </source>
</evidence>
<evidence type="ECO:0000256" key="2">
    <source>
        <dbReference type="ARBA" id="ARBA00022603"/>
    </source>
</evidence>
<gene>
    <name evidence="4" type="ORF">AWM75_04295</name>
</gene>
<keyword evidence="2 4" id="KW-0489">Methyltransferase</keyword>
<dbReference type="FunFam" id="3.40.1280.10:FF:000008">
    <property type="entry name" value="Group 3 RNA methyltransferase TrmH"/>
    <property type="match status" value="1"/>
</dbReference>
<dbReference type="KEGG" id="auh:AWM75_04295"/>
<evidence type="ECO:0000256" key="3">
    <source>
        <dbReference type="ARBA" id="ARBA00022679"/>
    </source>
</evidence>
<comment type="similarity">
    <text evidence="1">Belongs to the class IV-like SAM-binding methyltransferase superfamily. RNA methyltransferase TrmH family.</text>
</comment>
<dbReference type="InterPro" id="IPR004441">
    <property type="entry name" value="rRNA_MeTrfase_TrmH"/>
</dbReference>
<keyword evidence="3 4" id="KW-0808">Transferase</keyword>
<dbReference type="InterPro" id="IPR001537">
    <property type="entry name" value="SpoU_MeTrfase"/>
</dbReference>
<dbReference type="RefSeq" id="WP_067978682.1">
    <property type="nucleotide sequence ID" value="NZ_CP014163.1"/>
</dbReference>
<name>A0A0X8FL13_9LACT</name>
<dbReference type="SMART" id="SM00967">
    <property type="entry name" value="SpoU_sub_bind"/>
    <property type="match status" value="1"/>
</dbReference>
<reference evidence="4 5" key="1">
    <citation type="journal article" date="2016" name="Genome Announc.">
        <title>Complete Genome Sequences of Aerococcus christensenii CCUG 28831T, Aerococcus sanguinicola CCUG 43001T, Aerococcus urinae CCUG 36881T, Aerococcus urinaeequi CCUG 28094T, Aerococcus urinaehominis CCUG 42038 BT, and Aerococcus viridans CCUG 4311T.</title>
        <authorList>
            <person name="Carkaci D."/>
            <person name="Dargis R."/>
            <person name="Nielsen X.C."/>
            <person name="Skovgaard O."/>
            <person name="Fuursted K."/>
            <person name="Christensen J.J."/>
        </authorList>
    </citation>
    <scope>NUCLEOTIDE SEQUENCE [LARGE SCALE GENOMIC DNA]</scope>
    <source>
        <strain evidence="4 5">CCUG42038B</strain>
    </source>
</reference>
<dbReference type="InterPro" id="IPR013123">
    <property type="entry name" value="SpoU_subst-bd"/>
</dbReference>
<dbReference type="SUPFAM" id="SSF75217">
    <property type="entry name" value="alpha/beta knot"/>
    <property type="match status" value="1"/>
</dbReference>
<dbReference type="Pfam" id="PF08032">
    <property type="entry name" value="SpoU_sub_bind"/>
    <property type="match status" value="1"/>
</dbReference>
<dbReference type="InterPro" id="IPR029026">
    <property type="entry name" value="tRNA_m1G_MTases_N"/>
</dbReference>
<dbReference type="AlphaFoldDB" id="A0A0X8FL13"/>
<dbReference type="GO" id="GO:0006396">
    <property type="term" value="P:RNA processing"/>
    <property type="evidence" value="ECO:0007669"/>
    <property type="project" value="InterPro"/>
</dbReference>
<accession>A0A0X8FL13</accession>
<sequence>MTKDQKRSQEDFIYGIHAVNEAMSAGRPFNKLFVQDQADKQALAKLVGRAKKEKILVNFVPKKKLNELTDHANHQGVVAAVAAYEYADIDDMLALASSRQELPFILILDGIEDPHNLGSILRTADACGVHGVIIPNRRAVGLTQTVAKTSTGAIEHVPVARVTNLRQTVKKLKAAGVWVFGTDMQGQSYWEMQADLPLAIVIGNEGKGISPGLAKELDGTVTIPMVGHVQSLNASVACALISYKVLEKRQRAKG</sequence>
<keyword evidence="5" id="KW-1185">Reference proteome</keyword>
<evidence type="ECO:0000256" key="1">
    <source>
        <dbReference type="ARBA" id="ARBA00007228"/>
    </source>
</evidence>
<evidence type="ECO:0000313" key="4">
    <source>
        <dbReference type="EMBL" id="AMB99268.1"/>
    </source>
</evidence>
<dbReference type="Gene3D" id="3.30.1330.30">
    <property type="match status" value="1"/>
</dbReference>
<dbReference type="Proteomes" id="UP000062260">
    <property type="component" value="Chromosome"/>
</dbReference>
<dbReference type="PANTHER" id="PTHR46429">
    <property type="entry name" value="23S RRNA (GUANOSINE-2'-O-)-METHYLTRANSFERASE RLMB"/>
    <property type="match status" value="1"/>
</dbReference>
<reference evidence="5" key="2">
    <citation type="submission" date="2016-01" db="EMBL/GenBank/DDBJ databases">
        <title>Six Aerococcus type strain genome sequencing and assembly using PacBio and Illumina Hiseq.</title>
        <authorList>
            <person name="Carkaci D."/>
            <person name="Dargis R."/>
            <person name="Nielsen X.C."/>
            <person name="Skovgaard O."/>
            <person name="Fuursted K."/>
            <person name="Christensen J.J."/>
        </authorList>
    </citation>
    <scope>NUCLEOTIDE SEQUENCE [LARGE SCALE GENOMIC DNA]</scope>
    <source>
        <strain evidence="5">CCUG42038B</strain>
    </source>
</reference>
<dbReference type="PANTHER" id="PTHR46429:SF1">
    <property type="entry name" value="23S RRNA (GUANOSINE-2'-O-)-METHYLTRANSFERASE RLMB"/>
    <property type="match status" value="1"/>
</dbReference>
<dbReference type="GO" id="GO:0008173">
    <property type="term" value="F:RNA methyltransferase activity"/>
    <property type="evidence" value="ECO:0007669"/>
    <property type="project" value="InterPro"/>
</dbReference>
<dbReference type="OrthoDB" id="9794400at2"/>
<protein>
    <submittedName>
        <fullName evidence="4">RNA methyltransferase</fullName>
    </submittedName>
</protein>
<dbReference type="Pfam" id="PF00588">
    <property type="entry name" value="SpoU_methylase"/>
    <property type="match status" value="1"/>
</dbReference>
<dbReference type="Gene3D" id="3.40.1280.10">
    <property type="match status" value="1"/>
</dbReference>
<proteinExistence type="inferred from homology"/>
<dbReference type="NCBIfam" id="TIGR00186">
    <property type="entry name" value="rRNA_methyl_3"/>
    <property type="match status" value="1"/>
</dbReference>
<dbReference type="GO" id="GO:0032259">
    <property type="term" value="P:methylation"/>
    <property type="evidence" value="ECO:0007669"/>
    <property type="project" value="UniProtKB-KW"/>
</dbReference>
<dbReference type="EMBL" id="CP014163">
    <property type="protein sequence ID" value="AMB99268.1"/>
    <property type="molecule type" value="Genomic_DNA"/>
</dbReference>
<dbReference type="GO" id="GO:0005829">
    <property type="term" value="C:cytosol"/>
    <property type="evidence" value="ECO:0007669"/>
    <property type="project" value="TreeGrafter"/>
</dbReference>
<dbReference type="InterPro" id="IPR029064">
    <property type="entry name" value="Ribosomal_eL30-like_sf"/>
</dbReference>
<dbReference type="SUPFAM" id="SSF55315">
    <property type="entry name" value="L30e-like"/>
    <property type="match status" value="1"/>
</dbReference>
<dbReference type="GO" id="GO:0003723">
    <property type="term" value="F:RNA binding"/>
    <property type="evidence" value="ECO:0007669"/>
    <property type="project" value="InterPro"/>
</dbReference>
<dbReference type="CDD" id="cd18103">
    <property type="entry name" value="SpoU-like_RlmB"/>
    <property type="match status" value="1"/>
</dbReference>
<dbReference type="InterPro" id="IPR029028">
    <property type="entry name" value="Alpha/beta_knot_MTases"/>
</dbReference>